<dbReference type="RefSeq" id="WP_115631262.1">
    <property type="nucleotide sequence ID" value="NZ_UIGI01000001.1"/>
</dbReference>
<reference evidence="1 2" key="1">
    <citation type="submission" date="2018-06" db="EMBL/GenBank/DDBJ databases">
        <authorList>
            <consortium name="Pathogen Informatics"/>
            <person name="Doyle S."/>
        </authorList>
    </citation>
    <scope>NUCLEOTIDE SEQUENCE [LARGE SCALE GENOMIC DNA]</scope>
    <source>
        <strain evidence="1 2">NCTC12119</strain>
    </source>
</reference>
<organism evidence="1 2">
    <name type="scientific">Buttiauxella agrestis</name>
    <dbReference type="NCBI Taxonomy" id="82977"/>
    <lineage>
        <taxon>Bacteria</taxon>
        <taxon>Pseudomonadati</taxon>
        <taxon>Pseudomonadota</taxon>
        <taxon>Gammaproteobacteria</taxon>
        <taxon>Enterobacterales</taxon>
        <taxon>Enterobacteriaceae</taxon>
        <taxon>Buttiauxella</taxon>
    </lineage>
</organism>
<protein>
    <submittedName>
        <fullName evidence="1">Uncharacterized protein</fullName>
    </submittedName>
</protein>
<gene>
    <name evidence="1" type="ORF">NCTC12119_04151</name>
</gene>
<dbReference type="AlphaFoldDB" id="A0A381CCN9"/>
<sequence length="264" mass="30077">MEKIDLDIDGQPYLIITKDEKTELGFKGNTTPETEEESHDVDIPNVLIITRKNADVLFVLRGGDTDSFKVVTAQDLYDKFKYQWFEPLADNYRELLYVNDADYAKDAYKLFTWTDIVTFSLIDRTPLAFRPNCEGDWKSNSVGGGGYLLVMINKIPYWTDAVGQIPFSIDTYRMNRNIPSTVETGMIWGTGRRSDAADRTNTYDNFFVLRGTLYASQRFTYGIKSGDGTYPAVDVVEKDNATPDDTLGNSITPEEYDTYAIWKK</sequence>
<evidence type="ECO:0000313" key="1">
    <source>
        <dbReference type="EMBL" id="SUW65595.1"/>
    </source>
</evidence>
<dbReference type="EMBL" id="UIGI01000001">
    <property type="protein sequence ID" value="SUW65595.1"/>
    <property type="molecule type" value="Genomic_DNA"/>
</dbReference>
<accession>A0A381CCN9</accession>
<evidence type="ECO:0000313" key="2">
    <source>
        <dbReference type="Proteomes" id="UP000255528"/>
    </source>
</evidence>
<name>A0A381CCN9_9ENTR</name>
<proteinExistence type="predicted"/>
<dbReference type="Proteomes" id="UP000255528">
    <property type="component" value="Unassembled WGS sequence"/>
</dbReference>